<dbReference type="HOGENOM" id="CLU_055403_2_0_7"/>
<dbReference type="Pfam" id="PF10543">
    <property type="entry name" value="ORF6N"/>
    <property type="match status" value="1"/>
</dbReference>
<sequence>MLPVETIQDKILLLRGQKVMLDEDLAELYGVETKVLNQAVKRHSKRFPPDFMFQLSEEEYTESTALRSQFVTLKKGRGSHRKYLPYAFTEQGIAMLSGVLNSDRAIEVNILIMRAFVKLREMIASHKDLAKKLDELEMKYDAQFAIVFDAMRQIMTPPEPKRKKIGFVKEEKNKAD</sequence>
<dbReference type="AlphaFoldDB" id="A5GCC9"/>
<dbReference type="Proteomes" id="UP000006695">
    <property type="component" value="Chromosome"/>
</dbReference>
<dbReference type="EMBL" id="CP000698">
    <property type="protein sequence ID" value="ABQ24771.1"/>
    <property type="molecule type" value="Genomic_DNA"/>
</dbReference>
<evidence type="ECO:0000313" key="2">
    <source>
        <dbReference type="EMBL" id="ABQ24771.1"/>
    </source>
</evidence>
<protein>
    <recommendedName>
        <fullName evidence="1">KilA-N DNA-binding domain-containing protein</fullName>
    </recommendedName>
</protein>
<feature type="domain" description="KilA-N DNA-binding" evidence="1">
    <location>
        <begin position="10"/>
        <end position="99"/>
    </location>
</feature>
<dbReference type="InterPro" id="IPR018873">
    <property type="entry name" value="KilA-N_DNA-bd_domain"/>
</dbReference>
<evidence type="ECO:0000313" key="3">
    <source>
        <dbReference type="Proteomes" id="UP000006695"/>
    </source>
</evidence>
<accession>A5GCC9</accession>
<organism evidence="2 3">
    <name type="scientific">Geotalea uraniireducens (strain Rf4)</name>
    <name type="common">Geobacter uraniireducens</name>
    <dbReference type="NCBI Taxonomy" id="351605"/>
    <lineage>
        <taxon>Bacteria</taxon>
        <taxon>Pseudomonadati</taxon>
        <taxon>Thermodesulfobacteriota</taxon>
        <taxon>Desulfuromonadia</taxon>
        <taxon>Geobacterales</taxon>
        <taxon>Geobacteraceae</taxon>
        <taxon>Geotalea</taxon>
    </lineage>
</organism>
<dbReference type="RefSeq" id="WP_011937496.1">
    <property type="nucleotide sequence ID" value="NC_009483.1"/>
</dbReference>
<proteinExistence type="predicted"/>
<reference evidence="2 3" key="1">
    <citation type="submission" date="2007-05" db="EMBL/GenBank/DDBJ databases">
        <title>Complete sequence of Geobacter uraniireducens Rf4.</title>
        <authorList>
            <consortium name="US DOE Joint Genome Institute"/>
            <person name="Copeland A."/>
            <person name="Lucas S."/>
            <person name="Lapidus A."/>
            <person name="Barry K."/>
            <person name="Detter J.C."/>
            <person name="Glavina del Rio T."/>
            <person name="Hammon N."/>
            <person name="Israni S."/>
            <person name="Dalin E."/>
            <person name="Tice H."/>
            <person name="Pitluck S."/>
            <person name="Chertkov O."/>
            <person name="Brettin T."/>
            <person name="Bruce D."/>
            <person name="Han C."/>
            <person name="Schmutz J."/>
            <person name="Larimer F."/>
            <person name="Land M."/>
            <person name="Hauser L."/>
            <person name="Kyrpides N."/>
            <person name="Mikhailova N."/>
            <person name="Shelobolina E."/>
            <person name="Aklujkar M."/>
            <person name="Lovley D."/>
            <person name="Richardson P."/>
        </authorList>
    </citation>
    <scope>NUCLEOTIDE SEQUENCE [LARGE SCALE GENOMIC DNA]</scope>
    <source>
        <strain evidence="2 3">Rf4</strain>
    </source>
</reference>
<gene>
    <name evidence="2" type="ordered locus">Gura_0557</name>
</gene>
<evidence type="ECO:0000259" key="1">
    <source>
        <dbReference type="Pfam" id="PF10543"/>
    </source>
</evidence>
<dbReference type="KEGG" id="gur:Gura_0557"/>
<name>A5GCC9_GEOUR</name>
<keyword evidence="3" id="KW-1185">Reference proteome</keyword>
<dbReference type="STRING" id="351605.Gura_0557"/>